<evidence type="ECO:0000313" key="2">
    <source>
        <dbReference type="EMBL" id="KAF6829059.1"/>
    </source>
</evidence>
<sequence length="406" mass="43903">MATPVDTHRPSLHPLWSAQYNLGSFPRSSGRPAPPSYFSTSDKSPKSLPTPVFPSNDGSMRQHERAMVDRLGQRLQAPQRPTLSPTKSAPRPRPLSPLAEHSISSGRRYSAAQISPRRPPPPVTPTSPTPPMAGGRRQTLAAENRSMLLAGLGDEAKRRQSVPSAGFPPRSKEAEKRHHLEQLRAWGHIYLGDAKNADVFVQAVSLRRQSDASTNSDNSGGESSPPAMPSTPTIPSDMTAIRARVRPRAVNRNPFLIERVFDIEQLRATVTDPLPSSPPADARRRPSLAGSPRPKVMSPRPSAVRRRSGSAAQSPFPSRAQLGRHPSRVSVSKANPRPSADLPYARSSLPVLAALIVSGHIASGDVIDLPLPHPEVWPSTVAYVYTGQGDLTDPVKENIIYLGGKV</sequence>
<feature type="compositionally biased region" description="Basic and acidic residues" evidence="1">
    <location>
        <begin position="60"/>
        <end position="72"/>
    </location>
</feature>
<accession>A0A8H6KCG3</accession>
<dbReference type="EMBL" id="WIGO01000113">
    <property type="protein sequence ID" value="KAF6829059.1"/>
    <property type="molecule type" value="Genomic_DNA"/>
</dbReference>
<feature type="region of interest" description="Disordered" evidence="1">
    <location>
        <begin position="20"/>
        <end position="137"/>
    </location>
</feature>
<organism evidence="2 3">
    <name type="scientific">Colletotrichum plurivorum</name>
    <dbReference type="NCBI Taxonomy" id="2175906"/>
    <lineage>
        <taxon>Eukaryota</taxon>
        <taxon>Fungi</taxon>
        <taxon>Dikarya</taxon>
        <taxon>Ascomycota</taxon>
        <taxon>Pezizomycotina</taxon>
        <taxon>Sordariomycetes</taxon>
        <taxon>Hypocreomycetidae</taxon>
        <taxon>Glomerellales</taxon>
        <taxon>Glomerellaceae</taxon>
        <taxon>Colletotrichum</taxon>
        <taxon>Colletotrichum orchidearum species complex</taxon>
    </lineage>
</organism>
<gene>
    <name evidence="2" type="ORF">CPLU01_08178</name>
</gene>
<evidence type="ECO:0000256" key="1">
    <source>
        <dbReference type="SAM" id="MobiDB-lite"/>
    </source>
</evidence>
<protein>
    <submittedName>
        <fullName evidence="2">Uncharacterized protein</fullName>
    </submittedName>
</protein>
<comment type="caution">
    <text evidence="2">The sequence shown here is derived from an EMBL/GenBank/DDBJ whole genome shotgun (WGS) entry which is preliminary data.</text>
</comment>
<dbReference type="Proteomes" id="UP000654918">
    <property type="component" value="Unassembled WGS sequence"/>
</dbReference>
<keyword evidence="3" id="KW-1185">Reference proteome</keyword>
<feature type="region of interest" description="Disordered" evidence="1">
    <location>
        <begin position="151"/>
        <end position="176"/>
    </location>
</feature>
<reference evidence="2" key="1">
    <citation type="journal article" date="2020" name="Phytopathology">
        <title>Genome Sequence Resources of Colletotrichum truncatum, C. plurivorum, C. musicola, and C. sojae: Four Species Pathogenic to Soybean (Glycine max).</title>
        <authorList>
            <person name="Rogerio F."/>
            <person name="Boufleur T.R."/>
            <person name="Ciampi-Guillardi M."/>
            <person name="Sukno S.A."/>
            <person name="Thon M.R."/>
            <person name="Massola Junior N.S."/>
            <person name="Baroncelli R."/>
        </authorList>
    </citation>
    <scope>NUCLEOTIDE SEQUENCE</scope>
    <source>
        <strain evidence="2">LFN00145</strain>
    </source>
</reference>
<feature type="region of interest" description="Disordered" evidence="1">
    <location>
        <begin position="270"/>
        <end position="340"/>
    </location>
</feature>
<proteinExistence type="predicted"/>
<feature type="region of interest" description="Disordered" evidence="1">
    <location>
        <begin position="208"/>
        <end position="235"/>
    </location>
</feature>
<feature type="compositionally biased region" description="Polar residues" evidence="1">
    <location>
        <begin position="211"/>
        <end position="222"/>
    </location>
</feature>
<name>A0A8H6KCG3_9PEZI</name>
<evidence type="ECO:0000313" key="3">
    <source>
        <dbReference type="Proteomes" id="UP000654918"/>
    </source>
</evidence>
<dbReference type="AlphaFoldDB" id="A0A8H6KCG3"/>
<feature type="compositionally biased region" description="Pro residues" evidence="1">
    <location>
        <begin position="117"/>
        <end position="131"/>
    </location>
</feature>